<comment type="caution">
    <text evidence="2">The sequence shown here is derived from an EMBL/GenBank/DDBJ whole genome shotgun (WGS) entry which is preliminary data.</text>
</comment>
<dbReference type="EMBL" id="JBHTEC010000011">
    <property type="protein sequence ID" value="MFD0289761.1"/>
    <property type="molecule type" value="Genomic_DNA"/>
</dbReference>
<evidence type="ECO:0000313" key="3">
    <source>
        <dbReference type="Proteomes" id="UP001596957"/>
    </source>
</evidence>
<protein>
    <recommendedName>
        <fullName evidence="4">ABC transmembrane type-1 domain-containing protein</fullName>
    </recommendedName>
</protein>
<evidence type="ECO:0000313" key="2">
    <source>
        <dbReference type="EMBL" id="MFD0289761.1"/>
    </source>
</evidence>
<proteinExistence type="predicted"/>
<feature type="transmembrane region" description="Helical" evidence="1">
    <location>
        <begin position="12"/>
        <end position="30"/>
    </location>
</feature>
<dbReference type="Proteomes" id="UP001596957">
    <property type="component" value="Unassembled WGS sequence"/>
</dbReference>
<keyword evidence="3" id="KW-1185">Reference proteome</keyword>
<feature type="transmembrane region" description="Helical" evidence="1">
    <location>
        <begin position="50"/>
        <end position="70"/>
    </location>
</feature>
<reference evidence="3" key="1">
    <citation type="journal article" date="2019" name="Int. J. Syst. Evol. Microbiol.">
        <title>The Global Catalogue of Microorganisms (GCM) 10K type strain sequencing project: providing services to taxonomists for standard genome sequencing and annotation.</title>
        <authorList>
            <consortium name="The Broad Institute Genomics Platform"/>
            <consortium name="The Broad Institute Genome Sequencing Center for Infectious Disease"/>
            <person name="Wu L."/>
            <person name="Ma J."/>
        </authorList>
    </citation>
    <scope>NUCLEOTIDE SEQUENCE [LARGE SCALE GENOMIC DNA]</scope>
    <source>
        <strain evidence="3">CGMCC 4.7198</strain>
    </source>
</reference>
<accession>A0ABW2VZ45</accession>
<keyword evidence="1" id="KW-0812">Transmembrane</keyword>
<keyword evidence="1" id="KW-0472">Membrane</keyword>
<evidence type="ECO:0008006" key="4">
    <source>
        <dbReference type="Google" id="ProtNLM"/>
    </source>
</evidence>
<dbReference type="RefSeq" id="WP_381264603.1">
    <property type="nucleotide sequence ID" value="NZ_JBHTBI010000111.1"/>
</dbReference>
<name>A0ABW2VZ45_9ACTN</name>
<evidence type="ECO:0000256" key="1">
    <source>
        <dbReference type="SAM" id="Phobius"/>
    </source>
</evidence>
<organism evidence="2 3">
    <name type="scientific">Streptomyces lutosisoli</name>
    <dbReference type="NCBI Taxonomy" id="2665721"/>
    <lineage>
        <taxon>Bacteria</taxon>
        <taxon>Bacillati</taxon>
        <taxon>Actinomycetota</taxon>
        <taxon>Actinomycetes</taxon>
        <taxon>Kitasatosporales</taxon>
        <taxon>Streptomycetaceae</taxon>
        <taxon>Streptomyces</taxon>
    </lineage>
</organism>
<keyword evidence="1" id="KW-1133">Transmembrane helix</keyword>
<gene>
    <name evidence="2" type="ORF">ACFQZP_50965</name>
</gene>
<sequence length="298" mass="32722">MLASVLPGIRELRTPLATGYIYLLALFLIVGDQIPTKGEAHDPLKLLYDVVGWIGKPTALAAATFVAYLLGSVLQVRAAAVGRGFRRATSQRVLRPYRERLEELWERWTDTPARFVVWLDLEVDEAGAEVPTPSVITLKMYVRDRLGCDVSNRIIGLGIIVLLEDLQQLATRLYASSKDLYGDYDRLAAEADLKVNVGFSAILLSCVAAVRLEAWWALLCAPMVFLICRGLSAARQASGVLVQAIVTDIVTSPQFEAYAEIVAKEQSASPPTTKRARFFRSARRTFKGGENTTPPGAP</sequence>